<dbReference type="InterPro" id="IPR036291">
    <property type="entry name" value="NAD(P)-bd_dom_sf"/>
</dbReference>
<accession>A0ABN1KH23</accession>
<dbReference type="Gene3D" id="3.40.50.720">
    <property type="entry name" value="NAD(P)-binding Rossmann-like Domain"/>
    <property type="match status" value="1"/>
</dbReference>
<dbReference type="RefSeq" id="WP_343823252.1">
    <property type="nucleotide sequence ID" value="NZ_BAAACI010000001.1"/>
</dbReference>
<evidence type="ECO:0000313" key="4">
    <source>
        <dbReference type="EMBL" id="GAA0766653.1"/>
    </source>
</evidence>
<keyword evidence="5" id="KW-1185">Reference proteome</keyword>
<evidence type="ECO:0000313" key="5">
    <source>
        <dbReference type="Proteomes" id="UP001501047"/>
    </source>
</evidence>
<reference evidence="4 5" key="1">
    <citation type="journal article" date="2019" name="Int. J. Syst. Evol. Microbiol.">
        <title>The Global Catalogue of Microorganisms (GCM) 10K type strain sequencing project: providing services to taxonomists for standard genome sequencing and annotation.</title>
        <authorList>
            <consortium name="The Broad Institute Genomics Platform"/>
            <consortium name="The Broad Institute Genome Sequencing Center for Infectious Disease"/>
            <person name="Wu L."/>
            <person name="Ma J."/>
        </authorList>
    </citation>
    <scope>NUCLEOTIDE SEQUENCE [LARGE SCALE GENOMIC DNA]</scope>
    <source>
        <strain evidence="4 5">JCM 1417</strain>
    </source>
</reference>
<dbReference type="InterPro" id="IPR002347">
    <property type="entry name" value="SDR_fam"/>
</dbReference>
<evidence type="ECO:0000256" key="3">
    <source>
        <dbReference type="RuleBase" id="RU000363"/>
    </source>
</evidence>
<dbReference type="Proteomes" id="UP001501047">
    <property type="component" value="Unassembled WGS sequence"/>
</dbReference>
<organism evidence="4 5">
    <name type="scientific">Clostridium subterminale</name>
    <dbReference type="NCBI Taxonomy" id="1550"/>
    <lineage>
        <taxon>Bacteria</taxon>
        <taxon>Bacillati</taxon>
        <taxon>Bacillota</taxon>
        <taxon>Clostridia</taxon>
        <taxon>Eubacteriales</taxon>
        <taxon>Clostridiaceae</taxon>
        <taxon>Clostridium</taxon>
    </lineage>
</organism>
<dbReference type="CDD" id="cd05233">
    <property type="entry name" value="SDR_c"/>
    <property type="match status" value="1"/>
</dbReference>
<dbReference type="Pfam" id="PF00106">
    <property type="entry name" value="adh_short"/>
    <property type="match status" value="1"/>
</dbReference>
<name>A0ABN1KH23_CLOSU</name>
<protein>
    <submittedName>
        <fullName evidence="4">SDR family oxidoreductase</fullName>
    </submittedName>
</protein>
<dbReference type="PANTHER" id="PTHR42901">
    <property type="entry name" value="ALCOHOL DEHYDROGENASE"/>
    <property type="match status" value="1"/>
</dbReference>
<dbReference type="PRINTS" id="PR00080">
    <property type="entry name" value="SDRFAMILY"/>
</dbReference>
<comment type="similarity">
    <text evidence="1 3">Belongs to the short-chain dehydrogenases/reductases (SDR) family.</text>
</comment>
<comment type="caution">
    <text evidence="4">The sequence shown here is derived from an EMBL/GenBank/DDBJ whole genome shotgun (WGS) entry which is preliminary data.</text>
</comment>
<dbReference type="EMBL" id="BAAACI010000001">
    <property type="protein sequence ID" value="GAA0766653.1"/>
    <property type="molecule type" value="Genomic_DNA"/>
</dbReference>
<gene>
    <name evidence="4" type="ORF">GCM10008908_04660</name>
</gene>
<sequence length="262" mass="28890">MENKNETVLITGASSGIGYELSKIFAKNHYNLILVARRVEELNRIKDELSKIYGVEVIIIQKDLSKSHSGNAVFYEIMNLNIKIDILVNNAGVGYCGLFHEINMEDHSLVIRTNMVALTELTYLISNHMIENGQGKILNVASTGAYQPGPYTAVYYASKAYVLSLTEALSIELKKYNVQVSGLCPGTTKTDFHKRAGKGELRGAMSSKLVAEIGYKEFMKGRGIIIPGIKNKIAIGISKIFPRKLLGKIVGYIQNSAILSNK</sequence>
<keyword evidence="2" id="KW-0560">Oxidoreductase</keyword>
<dbReference type="PANTHER" id="PTHR42901:SF1">
    <property type="entry name" value="ALCOHOL DEHYDROGENASE"/>
    <property type="match status" value="1"/>
</dbReference>
<evidence type="ECO:0000256" key="1">
    <source>
        <dbReference type="ARBA" id="ARBA00006484"/>
    </source>
</evidence>
<dbReference type="SUPFAM" id="SSF51735">
    <property type="entry name" value="NAD(P)-binding Rossmann-fold domains"/>
    <property type="match status" value="1"/>
</dbReference>
<proteinExistence type="inferred from homology"/>
<dbReference type="PRINTS" id="PR00081">
    <property type="entry name" value="GDHRDH"/>
</dbReference>
<dbReference type="PIRSF" id="PIRSF000126">
    <property type="entry name" value="11-beta-HSD1"/>
    <property type="match status" value="1"/>
</dbReference>
<evidence type="ECO:0000256" key="2">
    <source>
        <dbReference type="ARBA" id="ARBA00023002"/>
    </source>
</evidence>